<feature type="compositionally biased region" description="Low complexity" evidence="1">
    <location>
        <begin position="29"/>
        <end position="53"/>
    </location>
</feature>
<accession>A0ABR3A8H1</accession>
<reference evidence="2 3" key="1">
    <citation type="submission" date="2024-05" db="EMBL/GenBank/DDBJ databases">
        <title>A draft genome resource for the thread blight pathogen Marasmius tenuissimus strain MS-2.</title>
        <authorList>
            <person name="Yulfo-Soto G.E."/>
            <person name="Baruah I.K."/>
            <person name="Amoako-Attah I."/>
            <person name="Bukari Y."/>
            <person name="Meinhardt L.W."/>
            <person name="Bailey B.A."/>
            <person name="Cohen S.P."/>
        </authorList>
    </citation>
    <scope>NUCLEOTIDE SEQUENCE [LARGE SCALE GENOMIC DNA]</scope>
    <source>
        <strain evidence="2 3">MS-2</strain>
    </source>
</reference>
<feature type="compositionally biased region" description="Polar residues" evidence="1">
    <location>
        <begin position="92"/>
        <end position="101"/>
    </location>
</feature>
<feature type="compositionally biased region" description="Low complexity" evidence="1">
    <location>
        <begin position="116"/>
        <end position="132"/>
    </location>
</feature>
<protein>
    <submittedName>
        <fullName evidence="2">Uncharacterized protein</fullName>
    </submittedName>
</protein>
<dbReference type="EMBL" id="JBBXMP010000010">
    <property type="protein sequence ID" value="KAL0069805.1"/>
    <property type="molecule type" value="Genomic_DNA"/>
</dbReference>
<sequence length="293" mass="31564">MVARPTLQTQTAHAPTSFQDFLPSTSIASPDSSNGHSPSSTKMKKSPSSTTRHSPPPLPEKALPAAPASAPPPTTSSRARFAQMARSAVGSFRSSKNQSKTPKVDPTAAALQWVESATASRNANASPSSSSALPVPHDHAPNNPRSHVSHHSDKAQMGHSATSGQAHSFTRQNTTRNKRTPKHLRIVRFKEEEEFIPSPPWTPSSLESSFEDLHLQPGSNGNTSGHMEEADDEPFTWEDLIDEEEEKITQANARPNKALAMAAALERPPVPRSRREGLRVVPPLPPAMLATVS</sequence>
<comment type="caution">
    <text evidence="2">The sequence shown here is derived from an EMBL/GenBank/DDBJ whole genome shotgun (WGS) entry which is preliminary data.</text>
</comment>
<name>A0ABR3A8H1_9AGAR</name>
<evidence type="ECO:0000313" key="2">
    <source>
        <dbReference type="EMBL" id="KAL0069805.1"/>
    </source>
</evidence>
<proteinExistence type="predicted"/>
<organism evidence="2 3">
    <name type="scientific">Marasmius tenuissimus</name>
    <dbReference type="NCBI Taxonomy" id="585030"/>
    <lineage>
        <taxon>Eukaryota</taxon>
        <taxon>Fungi</taxon>
        <taxon>Dikarya</taxon>
        <taxon>Basidiomycota</taxon>
        <taxon>Agaricomycotina</taxon>
        <taxon>Agaricomycetes</taxon>
        <taxon>Agaricomycetidae</taxon>
        <taxon>Agaricales</taxon>
        <taxon>Marasmiineae</taxon>
        <taxon>Marasmiaceae</taxon>
        <taxon>Marasmius</taxon>
    </lineage>
</organism>
<dbReference type="Proteomes" id="UP001437256">
    <property type="component" value="Unassembled WGS sequence"/>
</dbReference>
<keyword evidence="3" id="KW-1185">Reference proteome</keyword>
<gene>
    <name evidence="2" type="ORF">AAF712_003075</name>
</gene>
<feature type="compositionally biased region" description="Polar residues" evidence="1">
    <location>
        <begin position="1"/>
        <end position="28"/>
    </location>
</feature>
<feature type="compositionally biased region" description="Polar residues" evidence="1">
    <location>
        <begin position="159"/>
        <end position="175"/>
    </location>
</feature>
<evidence type="ECO:0000313" key="3">
    <source>
        <dbReference type="Proteomes" id="UP001437256"/>
    </source>
</evidence>
<feature type="compositionally biased region" description="Basic residues" evidence="1">
    <location>
        <begin position="176"/>
        <end position="187"/>
    </location>
</feature>
<feature type="region of interest" description="Disordered" evidence="1">
    <location>
        <begin position="1"/>
        <end position="230"/>
    </location>
</feature>
<evidence type="ECO:0000256" key="1">
    <source>
        <dbReference type="SAM" id="MobiDB-lite"/>
    </source>
</evidence>
<feature type="region of interest" description="Disordered" evidence="1">
    <location>
        <begin position="266"/>
        <end position="293"/>
    </location>
</feature>